<evidence type="ECO:0000313" key="4">
    <source>
        <dbReference type="Proteomes" id="UP001626550"/>
    </source>
</evidence>
<dbReference type="Proteomes" id="UP001626550">
    <property type="component" value="Unassembled WGS sequence"/>
</dbReference>
<keyword evidence="4" id="KW-1185">Reference proteome</keyword>
<gene>
    <name evidence="3" type="primary">DEGS1</name>
    <name evidence="3" type="ORF">Ciccas_009577</name>
</gene>
<feature type="domain" description="Fatty acid desaturase" evidence="2">
    <location>
        <begin position="15"/>
        <end position="144"/>
    </location>
</feature>
<evidence type="ECO:0000256" key="1">
    <source>
        <dbReference type="SAM" id="Phobius"/>
    </source>
</evidence>
<dbReference type="EMBL" id="JBJKFK010001992">
    <property type="protein sequence ID" value="KAL3311839.1"/>
    <property type="molecule type" value="Genomic_DNA"/>
</dbReference>
<dbReference type="PANTHER" id="PTHR12879">
    <property type="entry name" value="SPHINGOLIPID DELTA 4 DESATURASE/C-4 HYDROXYLASE PROTEIN DES2"/>
    <property type="match status" value="1"/>
</dbReference>
<keyword evidence="1" id="KW-1133">Transmembrane helix</keyword>
<dbReference type="Pfam" id="PF00487">
    <property type="entry name" value="FA_desaturase"/>
    <property type="match status" value="1"/>
</dbReference>
<proteinExistence type="predicted"/>
<feature type="transmembrane region" description="Helical" evidence="1">
    <location>
        <begin position="51"/>
        <end position="75"/>
    </location>
</feature>
<reference evidence="3 4" key="1">
    <citation type="submission" date="2024-11" db="EMBL/GenBank/DDBJ databases">
        <title>Adaptive evolution of stress response genes in parasites aligns with host niche diversity.</title>
        <authorList>
            <person name="Hahn C."/>
            <person name="Resl P."/>
        </authorList>
    </citation>
    <scope>NUCLEOTIDE SEQUENCE [LARGE SCALE GENOMIC DNA]</scope>
    <source>
        <strain evidence="3">EGGRZ-B1_66</strain>
        <tissue evidence="3">Body</tissue>
    </source>
</reference>
<protein>
    <submittedName>
        <fullName evidence="3">Sphingolipid delta(4)-desaturase DES1</fullName>
    </submittedName>
</protein>
<dbReference type="PANTHER" id="PTHR12879:SF8">
    <property type="entry name" value="SPHINGOLIPID DELTA(4)-DESATURASE DES1"/>
    <property type="match status" value="1"/>
</dbReference>
<organism evidence="3 4">
    <name type="scientific">Cichlidogyrus casuarinus</name>
    <dbReference type="NCBI Taxonomy" id="1844966"/>
    <lineage>
        <taxon>Eukaryota</taxon>
        <taxon>Metazoa</taxon>
        <taxon>Spiralia</taxon>
        <taxon>Lophotrochozoa</taxon>
        <taxon>Platyhelminthes</taxon>
        <taxon>Monogenea</taxon>
        <taxon>Monopisthocotylea</taxon>
        <taxon>Dactylogyridea</taxon>
        <taxon>Ancyrocephalidae</taxon>
        <taxon>Cichlidogyrus</taxon>
    </lineage>
</organism>
<dbReference type="InterPro" id="IPR005804">
    <property type="entry name" value="FA_desaturase_dom"/>
</dbReference>
<comment type="caution">
    <text evidence="3">The sequence shown here is derived from an EMBL/GenBank/DDBJ whole genome shotgun (WGS) entry which is preliminary data.</text>
</comment>
<name>A0ABD2PWV6_9PLAT</name>
<keyword evidence="1" id="KW-0472">Membrane</keyword>
<dbReference type="AlphaFoldDB" id="A0ABD2PWV6"/>
<evidence type="ECO:0000313" key="3">
    <source>
        <dbReference type="EMBL" id="KAL3311839.1"/>
    </source>
</evidence>
<accession>A0ABD2PWV6</accession>
<evidence type="ECO:0000259" key="2">
    <source>
        <dbReference type="Pfam" id="PF00487"/>
    </source>
</evidence>
<sequence>MRIEVKLFSRPMLRIVWLFLHPLIHGVRPFFKSPKPMTLWEVNNIAVQIIFDLLVIKFLGYYALGYMIIGTLLGLGPHPMAGHFISEHYLFADNQATHSYYGPLNPILFNVGYHIEHHDFPYIPHTRLHLVKAFAPEYYDHLPHHTSLCRVLWDFIWKAELGPQARSIIYDNKTHPEIFKDMPNTLGVLQADH</sequence>
<keyword evidence="1" id="KW-0812">Transmembrane</keyword>